<gene>
    <name evidence="10" type="ORF">C4541_09030</name>
</gene>
<dbReference type="InterPro" id="IPR000644">
    <property type="entry name" value="CBS_dom"/>
</dbReference>
<evidence type="ECO:0000259" key="8">
    <source>
        <dbReference type="PROSITE" id="PS51371"/>
    </source>
</evidence>
<proteinExistence type="inferred from homology"/>
<dbReference type="SMART" id="SM00116">
    <property type="entry name" value="CBS"/>
    <property type="match status" value="2"/>
</dbReference>
<dbReference type="PROSITE" id="PS51371">
    <property type="entry name" value="CBS"/>
    <property type="match status" value="2"/>
</dbReference>
<evidence type="ECO:0000259" key="9">
    <source>
        <dbReference type="PROSITE" id="PS51464"/>
    </source>
</evidence>
<dbReference type="GO" id="GO:0019146">
    <property type="term" value="F:arabinose-5-phosphate isomerase activity"/>
    <property type="evidence" value="ECO:0007669"/>
    <property type="project" value="UniProtKB-ARBA"/>
</dbReference>
<dbReference type="FunFam" id="3.40.50.10490:FF:000011">
    <property type="entry name" value="Arabinose 5-phosphate isomerase"/>
    <property type="match status" value="1"/>
</dbReference>
<dbReference type="GO" id="GO:0097367">
    <property type="term" value="F:carbohydrate derivative binding"/>
    <property type="evidence" value="ECO:0007669"/>
    <property type="project" value="InterPro"/>
</dbReference>
<dbReference type="InterPro" id="IPR046348">
    <property type="entry name" value="SIS_dom_sf"/>
</dbReference>
<evidence type="ECO:0000256" key="6">
    <source>
        <dbReference type="PIRSR" id="PIRSR004692-3"/>
    </source>
</evidence>
<dbReference type="EMBL" id="QZJZ01000072">
    <property type="protein sequence ID" value="RJP58012.1"/>
    <property type="molecule type" value="Genomic_DNA"/>
</dbReference>
<feature type="domain" description="SIS" evidence="9">
    <location>
        <begin position="47"/>
        <end position="190"/>
    </location>
</feature>
<dbReference type="PIRSF" id="PIRSF004692">
    <property type="entry name" value="KdsD_KpsF"/>
    <property type="match status" value="1"/>
</dbReference>
<keyword evidence="5" id="KW-0862">Zinc</keyword>
<feature type="site" description="Catalytically relevant" evidence="6">
    <location>
        <position position="117"/>
    </location>
</feature>
<dbReference type="PANTHER" id="PTHR42745:SF1">
    <property type="entry name" value="ARABINOSE 5-PHOSPHATE ISOMERASE KDSD"/>
    <property type="match status" value="1"/>
</dbReference>
<evidence type="ECO:0000256" key="1">
    <source>
        <dbReference type="ARBA" id="ARBA00008165"/>
    </source>
</evidence>
<keyword evidence="10" id="KW-0413">Isomerase</keyword>
<feature type="binding site" evidence="5">
    <location>
        <position position="88"/>
    </location>
    <ligand>
        <name>Zn(2+)</name>
        <dbReference type="ChEBI" id="CHEBI:29105"/>
    </ligand>
</feature>
<dbReference type="InterPro" id="IPR046342">
    <property type="entry name" value="CBS_dom_sf"/>
</dbReference>
<evidence type="ECO:0000256" key="7">
    <source>
        <dbReference type="PROSITE-ProRule" id="PRU00703"/>
    </source>
</evidence>
<evidence type="ECO:0000313" key="10">
    <source>
        <dbReference type="EMBL" id="RJP58012.1"/>
    </source>
</evidence>
<dbReference type="GO" id="GO:0005975">
    <property type="term" value="P:carbohydrate metabolic process"/>
    <property type="evidence" value="ECO:0007669"/>
    <property type="project" value="InterPro"/>
</dbReference>
<dbReference type="PROSITE" id="PS51464">
    <property type="entry name" value="SIS"/>
    <property type="match status" value="1"/>
</dbReference>
<keyword evidence="3 7" id="KW-0129">CBS domain</keyword>
<keyword evidence="5" id="KW-0479">Metal-binding</keyword>
<feature type="site" description="Catalytically relevant" evidence="6">
    <location>
        <position position="65"/>
    </location>
</feature>
<dbReference type="Proteomes" id="UP000266426">
    <property type="component" value="Unassembled WGS sequence"/>
</dbReference>
<dbReference type="CDD" id="cd05014">
    <property type="entry name" value="SIS_Kpsf"/>
    <property type="match status" value="1"/>
</dbReference>
<dbReference type="GO" id="GO:0046872">
    <property type="term" value="F:metal ion binding"/>
    <property type="evidence" value="ECO:0007669"/>
    <property type="project" value="UniProtKB-KW"/>
</dbReference>
<sequence>MKSEGASAVAEKPQTSDCITLAKKVIRTEADSVRALESRLDDSFVKAVDLIAGCSGRVIVTGMGKPGLIGRKISATLASTGTPSLSMHPAEAMHGDLGMVQKNDVVLAMSNSGETDELTRLLPVIKKIGVQLISLVGNTESTLAKYSDVVLDVSVEKEACPMGLAPTASTTATLAMGDALAICACEKKGFKVEDFALYHPGGMLGRRLLLTVGDIMRKGKDNPIVSESALISDVLLAVTHAHAGAAAIVDSDGKLVGFFTDGDLRRGLEKTRDLVAKPVRDYMTRNPYRVKPDCLAAEALKLLKEKRIDELPVVDEENRPVGLLDEGDLLGL</sequence>
<dbReference type="SUPFAM" id="SSF53697">
    <property type="entry name" value="SIS domain"/>
    <property type="match status" value="1"/>
</dbReference>
<evidence type="ECO:0000256" key="3">
    <source>
        <dbReference type="ARBA" id="ARBA00023122"/>
    </source>
</evidence>
<dbReference type="Gene3D" id="3.10.580.10">
    <property type="entry name" value="CBS-domain"/>
    <property type="match status" value="1"/>
</dbReference>
<dbReference type="InterPro" id="IPR050986">
    <property type="entry name" value="GutQ/KpsF_isomerases"/>
</dbReference>
<organism evidence="10 11">
    <name type="scientific">Candidatus Auribacter fodinae</name>
    <dbReference type="NCBI Taxonomy" id="2093366"/>
    <lineage>
        <taxon>Bacteria</taxon>
        <taxon>Pseudomonadati</taxon>
        <taxon>Candidatus Auribacterota</taxon>
        <taxon>Candidatus Auribacteria</taxon>
        <taxon>Candidatus Auribacterales</taxon>
        <taxon>Candidatus Auribacteraceae</taxon>
        <taxon>Candidatus Auribacter</taxon>
    </lineage>
</organism>
<dbReference type="Gene3D" id="3.40.50.10490">
    <property type="entry name" value="Glucose-6-phosphate isomerase like protein, domain 1"/>
    <property type="match status" value="1"/>
</dbReference>
<dbReference type="InterPro" id="IPR004800">
    <property type="entry name" value="KdsD/KpsF-type"/>
</dbReference>
<dbReference type="CDD" id="cd04604">
    <property type="entry name" value="CBS_pair_SIS_assoc"/>
    <property type="match status" value="1"/>
</dbReference>
<protein>
    <submittedName>
        <fullName evidence="10">KpsF/GutQ family sugar-phosphate isomerase</fullName>
    </submittedName>
</protein>
<dbReference type="InterPro" id="IPR035474">
    <property type="entry name" value="SIS_Kpsf"/>
</dbReference>
<keyword evidence="2" id="KW-0677">Repeat</keyword>
<feature type="site" description="Catalytically relevant" evidence="6">
    <location>
        <position position="199"/>
    </location>
</feature>
<dbReference type="GO" id="GO:1901135">
    <property type="term" value="P:carbohydrate derivative metabolic process"/>
    <property type="evidence" value="ECO:0007669"/>
    <property type="project" value="InterPro"/>
</dbReference>
<comment type="similarity">
    <text evidence="1 4">Belongs to the SIS family. GutQ/KpsF subfamily.</text>
</comment>
<feature type="site" description="Catalytically relevant" evidence="6">
    <location>
        <position position="158"/>
    </location>
</feature>
<dbReference type="Pfam" id="PF00571">
    <property type="entry name" value="CBS"/>
    <property type="match status" value="2"/>
</dbReference>
<dbReference type="PANTHER" id="PTHR42745">
    <property type="match status" value="1"/>
</dbReference>
<comment type="caution">
    <text evidence="10">The sequence shown here is derived from an EMBL/GenBank/DDBJ whole genome shotgun (WGS) entry which is preliminary data.</text>
</comment>
<accession>A0A3A4QZ51</accession>
<evidence type="ECO:0000313" key="11">
    <source>
        <dbReference type="Proteomes" id="UP000266426"/>
    </source>
</evidence>
<dbReference type="InterPro" id="IPR001347">
    <property type="entry name" value="SIS_dom"/>
</dbReference>
<evidence type="ECO:0000256" key="5">
    <source>
        <dbReference type="PIRSR" id="PIRSR004692-2"/>
    </source>
</evidence>
<evidence type="ECO:0000256" key="2">
    <source>
        <dbReference type="ARBA" id="ARBA00022737"/>
    </source>
</evidence>
<reference evidence="10 11" key="1">
    <citation type="journal article" date="2017" name="ISME J.">
        <title>Energy and carbon metabolisms in a deep terrestrial subsurface fluid microbial community.</title>
        <authorList>
            <person name="Momper L."/>
            <person name="Jungbluth S.P."/>
            <person name="Lee M.D."/>
            <person name="Amend J.P."/>
        </authorList>
    </citation>
    <scope>NUCLEOTIDE SEQUENCE [LARGE SCALE GENOMIC DNA]</scope>
    <source>
        <strain evidence="10">SURF_26</strain>
    </source>
</reference>
<dbReference type="NCBIfam" id="TIGR00393">
    <property type="entry name" value="kpsF"/>
    <property type="match status" value="1"/>
</dbReference>
<dbReference type="AlphaFoldDB" id="A0A3A4QZ51"/>
<dbReference type="Pfam" id="PF01380">
    <property type="entry name" value="SIS"/>
    <property type="match status" value="1"/>
</dbReference>
<name>A0A3A4QZ51_9BACT</name>
<evidence type="ECO:0000256" key="4">
    <source>
        <dbReference type="PIRNR" id="PIRNR004692"/>
    </source>
</evidence>
<feature type="domain" description="CBS" evidence="8">
    <location>
        <begin position="216"/>
        <end position="274"/>
    </location>
</feature>
<feature type="domain" description="CBS" evidence="8">
    <location>
        <begin position="283"/>
        <end position="332"/>
    </location>
</feature>